<protein>
    <submittedName>
        <fullName evidence="1">Uncharacterized protein</fullName>
    </submittedName>
</protein>
<proteinExistence type="predicted"/>
<organism evidence="1">
    <name type="scientific">uncultured Caudovirales phage</name>
    <dbReference type="NCBI Taxonomy" id="2100421"/>
    <lineage>
        <taxon>Viruses</taxon>
        <taxon>Duplodnaviria</taxon>
        <taxon>Heunggongvirae</taxon>
        <taxon>Uroviricota</taxon>
        <taxon>Caudoviricetes</taxon>
        <taxon>Peduoviridae</taxon>
        <taxon>Maltschvirus</taxon>
        <taxon>Maltschvirus maltsch</taxon>
    </lineage>
</organism>
<name>A0A6J5NC18_9CAUD</name>
<evidence type="ECO:0000313" key="1">
    <source>
        <dbReference type="EMBL" id="CAB4156669.1"/>
    </source>
</evidence>
<reference evidence="1" key="1">
    <citation type="submission" date="2020-04" db="EMBL/GenBank/DDBJ databases">
        <authorList>
            <person name="Chiriac C."/>
            <person name="Salcher M."/>
            <person name="Ghai R."/>
            <person name="Kavagutti S V."/>
        </authorList>
    </citation>
    <scope>NUCLEOTIDE SEQUENCE</scope>
</reference>
<accession>A0A6J5NC18</accession>
<dbReference type="EMBL" id="LR796637">
    <property type="protein sequence ID" value="CAB4156669.1"/>
    <property type="molecule type" value="Genomic_DNA"/>
</dbReference>
<gene>
    <name evidence="1" type="ORF">UFOVP655_96</name>
</gene>
<sequence length="89" mass="9096">MGISHERVSIGTTATLISAMSVGRDGQTVAIQNPTGSTVYLGGAGVTTSSYGYELGAGITFSIEMSHNEQLYGVVATGTQTVNVIRQGA</sequence>